<sequence length="632" mass="70506">MELLHPRGAERANFQEDSIPKTEELQLNTYFLEHRTEEEEKEGEGEEQGAALPTDDPGMEHNPSMDQMKPRAGDVSVIHRYVLGSLLQKVAMLDDSQEDSLDDSQDDGQKDSQKKKTTREDVLQMAKKYLTFAAERGFTPAYYDLVVWYRNNGDSDTANQWFARALEAGEPPALLEEGMMLLKLQPLAPEELQARLNQLYNLALNHCWNALELLCIICKLRMANETVKAFAPRPLRLLQGLARQGFAPAMLALGDYYNTIMLAPDAAHRDNKVHYWYDMAAEHGLDEGLIRSIRAGFFGPVYNRGPVHATNAELKGLLGSLLRPINVPGEDAEQSDKLLLEAAHAGKPEDLCRTIRAEIIWDDDSVDNGYPDKTLLDDTSLDKTPSVLFTRGQTLINYPGERKEVFRKDALQSILDAMAEKHAVAISWMTDALLRGLYGLPQQIEDGLYFLQTGLKKQLPRYIALDVLRQLGWIRGIPGEDHVDRAWMKELLGMAASADDCLGYAGLVLLEALEPASPKRQQEIAADLQKAILWARTHADASALYLLGCVAGLHLDDPNLNAVCKYHDALVTRLTGEPGCRDEYAAHLATSVFHSASLLGEPRAELLANLVQPELGNLARLREEGKSLEDFM</sequence>
<organism evidence="2 3">
    <name type="scientific">Candidatus Desulfovibrio intestinipullorum</name>
    <dbReference type="NCBI Taxonomy" id="2838536"/>
    <lineage>
        <taxon>Bacteria</taxon>
        <taxon>Pseudomonadati</taxon>
        <taxon>Thermodesulfobacteriota</taxon>
        <taxon>Desulfovibrionia</taxon>
        <taxon>Desulfovibrionales</taxon>
        <taxon>Desulfovibrionaceae</taxon>
        <taxon>Desulfovibrio</taxon>
    </lineage>
</organism>
<evidence type="ECO:0000256" key="1">
    <source>
        <dbReference type="SAM" id="MobiDB-lite"/>
    </source>
</evidence>
<name>A0A9D1TPR6_9BACT</name>
<feature type="compositionally biased region" description="Basic and acidic residues" evidence="1">
    <location>
        <begin position="107"/>
        <end position="119"/>
    </location>
</feature>
<dbReference type="AlphaFoldDB" id="A0A9D1TPR6"/>
<dbReference type="EMBL" id="DXHV01000067">
    <property type="protein sequence ID" value="HIW00965.1"/>
    <property type="molecule type" value="Genomic_DNA"/>
</dbReference>
<accession>A0A9D1TPR6</accession>
<dbReference type="SUPFAM" id="SSF81901">
    <property type="entry name" value="HCP-like"/>
    <property type="match status" value="1"/>
</dbReference>
<proteinExistence type="predicted"/>
<gene>
    <name evidence="2" type="ORF">H9894_07235</name>
</gene>
<comment type="caution">
    <text evidence="2">The sequence shown here is derived from an EMBL/GenBank/DDBJ whole genome shotgun (WGS) entry which is preliminary data.</text>
</comment>
<dbReference type="Gene3D" id="1.25.40.10">
    <property type="entry name" value="Tetratricopeptide repeat domain"/>
    <property type="match status" value="1"/>
</dbReference>
<evidence type="ECO:0000313" key="3">
    <source>
        <dbReference type="Proteomes" id="UP000886752"/>
    </source>
</evidence>
<dbReference type="InterPro" id="IPR011990">
    <property type="entry name" value="TPR-like_helical_dom_sf"/>
</dbReference>
<evidence type="ECO:0000313" key="2">
    <source>
        <dbReference type="EMBL" id="HIW00965.1"/>
    </source>
</evidence>
<feature type="compositionally biased region" description="Acidic residues" evidence="1">
    <location>
        <begin position="97"/>
        <end position="106"/>
    </location>
</feature>
<dbReference type="Proteomes" id="UP000886752">
    <property type="component" value="Unassembled WGS sequence"/>
</dbReference>
<protein>
    <recommendedName>
        <fullName evidence="4">Sel1 repeat family protein</fullName>
    </recommendedName>
</protein>
<evidence type="ECO:0008006" key="4">
    <source>
        <dbReference type="Google" id="ProtNLM"/>
    </source>
</evidence>
<reference evidence="2" key="1">
    <citation type="journal article" date="2021" name="PeerJ">
        <title>Extensive microbial diversity within the chicken gut microbiome revealed by metagenomics and culture.</title>
        <authorList>
            <person name="Gilroy R."/>
            <person name="Ravi A."/>
            <person name="Getino M."/>
            <person name="Pursley I."/>
            <person name="Horton D.L."/>
            <person name="Alikhan N.F."/>
            <person name="Baker D."/>
            <person name="Gharbi K."/>
            <person name="Hall N."/>
            <person name="Watson M."/>
            <person name="Adriaenssens E.M."/>
            <person name="Foster-Nyarko E."/>
            <person name="Jarju S."/>
            <person name="Secka A."/>
            <person name="Antonio M."/>
            <person name="Oren A."/>
            <person name="Chaudhuri R.R."/>
            <person name="La Ragione R."/>
            <person name="Hildebrand F."/>
            <person name="Pallen M.J."/>
        </authorList>
    </citation>
    <scope>NUCLEOTIDE SEQUENCE</scope>
    <source>
        <strain evidence="2">ChiHecec2B26-446</strain>
    </source>
</reference>
<feature type="compositionally biased region" description="Basic and acidic residues" evidence="1">
    <location>
        <begin position="1"/>
        <end position="24"/>
    </location>
</feature>
<feature type="region of interest" description="Disordered" evidence="1">
    <location>
        <begin position="97"/>
        <end position="119"/>
    </location>
</feature>
<reference evidence="2" key="2">
    <citation type="submission" date="2021-04" db="EMBL/GenBank/DDBJ databases">
        <authorList>
            <person name="Gilroy R."/>
        </authorList>
    </citation>
    <scope>NUCLEOTIDE SEQUENCE</scope>
    <source>
        <strain evidence="2">ChiHecec2B26-446</strain>
    </source>
</reference>
<feature type="region of interest" description="Disordered" evidence="1">
    <location>
        <begin position="1"/>
        <end position="69"/>
    </location>
</feature>